<evidence type="ECO:0000313" key="1">
    <source>
        <dbReference type="EMBL" id="CAN0513837.1"/>
    </source>
</evidence>
<evidence type="ECO:0000313" key="2">
    <source>
        <dbReference type="Proteomes" id="UP001162501"/>
    </source>
</evidence>
<gene>
    <name evidence="1" type="ORF">MRATA1EN22A_LOCUS23290</name>
</gene>
<dbReference type="Proteomes" id="UP001162501">
    <property type="component" value="Chromosome 4"/>
</dbReference>
<dbReference type="EMBL" id="OX596088">
    <property type="protein sequence ID" value="CAN0513837.1"/>
    <property type="molecule type" value="Genomic_DNA"/>
</dbReference>
<organism evidence="1 2">
    <name type="scientific">Rangifer tarandus platyrhynchus</name>
    <name type="common">Svalbard reindeer</name>
    <dbReference type="NCBI Taxonomy" id="3082113"/>
    <lineage>
        <taxon>Eukaryota</taxon>
        <taxon>Metazoa</taxon>
        <taxon>Chordata</taxon>
        <taxon>Craniata</taxon>
        <taxon>Vertebrata</taxon>
        <taxon>Euteleostomi</taxon>
        <taxon>Mammalia</taxon>
        <taxon>Eutheria</taxon>
        <taxon>Laurasiatheria</taxon>
        <taxon>Artiodactyla</taxon>
        <taxon>Ruminantia</taxon>
        <taxon>Pecora</taxon>
        <taxon>Cervidae</taxon>
        <taxon>Odocoileinae</taxon>
        <taxon>Rangifer</taxon>
    </lineage>
</organism>
<proteinExistence type="predicted"/>
<accession>A0AC59ZV83</accession>
<reference evidence="1" key="2">
    <citation type="submission" date="2025-03" db="EMBL/GenBank/DDBJ databases">
        <authorList>
            <consortium name="ELIXIR-Norway"/>
            <consortium name="Elixir Norway"/>
        </authorList>
    </citation>
    <scope>NUCLEOTIDE SEQUENCE</scope>
</reference>
<protein>
    <submittedName>
        <fullName evidence="1">Uncharacterized protein</fullName>
    </submittedName>
</protein>
<sequence>MLQGAGATLGTQIDTQVKRVYLVFQDRGSQGPSTETGSQVSHRDRPELALEPQRFLCSESSDEKEGRVDFRGAFRSSSILKARPHPGRREPQLHGEPTRCSEPSATPLQQENPATTGEVVRASWLSCRAHECRGWRGG</sequence>
<name>A0AC59ZV83_RANTA</name>
<reference evidence="1" key="1">
    <citation type="submission" date="2023-05" db="EMBL/GenBank/DDBJ databases">
        <authorList>
            <consortium name="ELIXIR-Norway"/>
        </authorList>
    </citation>
    <scope>NUCLEOTIDE SEQUENCE</scope>
</reference>